<protein>
    <submittedName>
        <fullName evidence="1">Protein-methionine sulfoxide oxidase MICAL3</fullName>
    </submittedName>
</protein>
<gene>
    <name evidence="1" type="primary">MICAL3_5</name>
    <name evidence="1" type="ORF">CM83_40829</name>
</gene>
<feature type="non-terminal residue" evidence="1">
    <location>
        <position position="1"/>
    </location>
</feature>
<dbReference type="PANTHER" id="PTHR47331">
    <property type="entry name" value="PHD-TYPE DOMAIN-CONTAINING PROTEIN"/>
    <property type="match status" value="1"/>
</dbReference>
<dbReference type="InterPro" id="IPR043502">
    <property type="entry name" value="DNA/RNA_pol_sf"/>
</dbReference>
<feature type="non-terminal residue" evidence="1">
    <location>
        <position position="592"/>
    </location>
</feature>
<organism evidence="1">
    <name type="scientific">Lygus hesperus</name>
    <name type="common">Western plant bug</name>
    <dbReference type="NCBI Taxonomy" id="30085"/>
    <lineage>
        <taxon>Eukaryota</taxon>
        <taxon>Metazoa</taxon>
        <taxon>Ecdysozoa</taxon>
        <taxon>Arthropoda</taxon>
        <taxon>Hexapoda</taxon>
        <taxon>Insecta</taxon>
        <taxon>Pterygota</taxon>
        <taxon>Neoptera</taxon>
        <taxon>Paraneoptera</taxon>
        <taxon>Hemiptera</taxon>
        <taxon>Heteroptera</taxon>
        <taxon>Panheteroptera</taxon>
        <taxon>Cimicomorpha</taxon>
        <taxon>Miridae</taxon>
        <taxon>Mirini</taxon>
        <taxon>Lygus</taxon>
    </lineage>
</organism>
<proteinExistence type="predicted"/>
<dbReference type="SUPFAM" id="SSF56672">
    <property type="entry name" value="DNA/RNA polymerases"/>
    <property type="match status" value="1"/>
</dbReference>
<sequence>LQADKECPTLKDLIKYVENQCKVCEVTSEKLKANKPTTVSASSAGKSKTSLLSTEAQSSNHSASCAFCKATDHSYLFHCNKFKELPLNERQNVVKRMNRCSNCLGSHSLGKCKSTRNCKHCQDKHNSLLHEFDDANEKPASSHLACAGSLGHIASLDTFTTATDSINTDEQHTIMLSTAIVHIYDKFGQPQKVRILVDQGSMVNIMTSSCAERLGLKVNRNSRSLNALGGVVRNSNGYVKCNITPCDQSLTSFRTTALIMPHIAAAQPQRTLHPSVRQKLVGLKFADPNFDVPGPIEFLLGAELYPQILTASHNFISGEPAAISTCFGWLLVGKTLVSSVSTDPAPSSFIVTSLQSLDQTLRNFWEIEDVRRATPADPEDEICELHFSKTHSRLPCGRYVVRLPFKDKVVALPDSRQSALKRFHNLEKRLINTPSLHKEYHDFMQEYISLEHMSSPCPPAMYVIPHHIVLRHDSSTTKLRTVFDASFRPQPDGHCLNSLLMTGPKLQKDIGDILCNFRTYVVTVLADVKMMFRQIVVHPADRDFQHIFYRKSTDSEVEEYALNTVTYGLNCSPYLAERSLIQLVEVYPGKDN</sequence>
<dbReference type="InterPro" id="IPR021109">
    <property type="entry name" value="Peptidase_aspartic_dom_sf"/>
</dbReference>
<reference evidence="1" key="2">
    <citation type="submission" date="2014-07" db="EMBL/GenBank/DDBJ databases">
        <authorList>
            <person name="Hull J."/>
        </authorList>
    </citation>
    <scope>NUCLEOTIDE SEQUENCE</scope>
</reference>
<dbReference type="PANTHER" id="PTHR47331:SF5">
    <property type="entry name" value="RIBONUCLEASE H"/>
    <property type="match status" value="1"/>
</dbReference>
<dbReference type="EMBL" id="GBHO01017334">
    <property type="protein sequence ID" value="JAG26270.1"/>
    <property type="molecule type" value="Transcribed_RNA"/>
</dbReference>
<dbReference type="AlphaFoldDB" id="A0A0A9Y9R6"/>
<reference evidence="1" key="1">
    <citation type="journal article" date="2014" name="PLoS ONE">
        <title>Transcriptome-Based Identification of ABC Transporters in the Western Tarnished Plant Bug Lygus hesperus.</title>
        <authorList>
            <person name="Hull J.J."/>
            <person name="Chaney K."/>
            <person name="Geib S.M."/>
            <person name="Fabrick J.A."/>
            <person name="Brent C.S."/>
            <person name="Walsh D."/>
            <person name="Lavine L.C."/>
        </authorList>
    </citation>
    <scope>NUCLEOTIDE SEQUENCE</scope>
</reference>
<evidence type="ECO:0000313" key="1">
    <source>
        <dbReference type="EMBL" id="JAG26270.1"/>
    </source>
</evidence>
<dbReference type="GO" id="GO:0071897">
    <property type="term" value="P:DNA biosynthetic process"/>
    <property type="evidence" value="ECO:0007669"/>
    <property type="project" value="UniProtKB-ARBA"/>
</dbReference>
<name>A0A0A9Y9R6_LYGHE</name>
<dbReference type="Gene3D" id="2.40.70.10">
    <property type="entry name" value="Acid Proteases"/>
    <property type="match status" value="1"/>
</dbReference>
<accession>A0A0A9Y9R6</accession>